<proteinExistence type="predicted"/>
<dbReference type="Proteomes" id="UP000271098">
    <property type="component" value="Unassembled WGS sequence"/>
</dbReference>
<keyword evidence="2" id="KW-1185">Reference proteome</keyword>
<dbReference type="AlphaFoldDB" id="A0A183EKL5"/>
<reference evidence="1 2" key="2">
    <citation type="submission" date="2018-11" db="EMBL/GenBank/DDBJ databases">
        <authorList>
            <consortium name="Pathogen Informatics"/>
        </authorList>
    </citation>
    <scope>NUCLEOTIDE SEQUENCE [LARGE SCALE GENOMIC DNA]</scope>
</reference>
<evidence type="ECO:0000313" key="1">
    <source>
        <dbReference type="EMBL" id="VDN38386.1"/>
    </source>
</evidence>
<name>A0A183EKL5_9BILA</name>
<gene>
    <name evidence="1" type="ORF">GPUH_LOCUS21506</name>
</gene>
<sequence length="111" mass="11168">MASTTGLLISSSTRLAASSLKPAYTIPANNSSVILGEIYFLKICSPHFATVGAAASVGSWIATIGAAVSTLLPPGRYCRGCGAAASTLLLPGRYCWGCATSMSVPPSSIVG</sequence>
<accession>A0A183EKL5</accession>
<evidence type="ECO:0000313" key="2">
    <source>
        <dbReference type="Proteomes" id="UP000271098"/>
    </source>
</evidence>
<dbReference type="EMBL" id="UYRT01092761">
    <property type="protein sequence ID" value="VDN38386.1"/>
    <property type="molecule type" value="Genomic_DNA"/>
</dbReference>
<dbReference type="WBParaSite" id="GPUH_0002153301-mRNA-1">
    <property type="protein sequence ID" value="GPUH_0002153301-mRNA-1"/>
    <property type="gene ID" value="GPUH_0002153301"/>
</dbReference>
<organism evidence="3">
    <name type="scientific">Gongylonema pulchrum</name>
    <dbReference type="NCBI Taxonomy" id="637853"/>
    <lineage>
        <taxon>Eukaryota</taxon>
        <taxon>Metazoa</taxon>
        <taxon>Ecdysozoa</taxon>
        <taxon>Nematoda</taxon>
        <taxon>Chromadorea</taxon>
        <taxon>Rhabditida</taxon>
        <taxon>Spirurina</taxon>
        <taxon>Spiruromorpha</taxon>
        <taxon>Spiruroidea</taxon>
        <taxon>Gongylonematidae</taxon>
        <taxon>Gongylonema</taxon>
    </lineage>
</organism>
<protein>
    <submittedName>
        <fullName evidence="3">Secreted protein</fullName>
    </submittedName>
</protein>
<reference evidence="3" key="1">
    <citation type="submission" date="2016-06" db="UniProtKB">
        <authorList>
            <consortium name="WormBaseParasite"/>
        </authorList>
    </citation>
    <scope>IDENTIFICATION</scope>
</reference>
<evidence type="ECO:0000313" key="3">
    <source>
        <dbReference type="WBParaSite" id="GPUH_0002153301-mRNA-1"/>
    </source>
</evidence>